<sequence length="318" mass="36907">MAPNLLSSPLQGFTDFRFRNAFQKYFGGIDTFYSPYIRLNGKLEIKPVYERDILPKNNDTLTVIPQIMTNDADEFIFVAKYVQSLGYKELNWNLGCPYPMVINRCMGSGLISDAKRIDGILERVHNETDIIVSMKMRMGYEHNLEILDVFPVLEKYPIKNVAIHARIGKQLYKGGVDLDGFQRCIDHSKHTLYYNGDITTVESYRALKKRFPNISNWMIGRGLIADPFLPQMIKNDSTEYPNNRIEVFSKFHDTLFSEFEQTLSGAKHITLKMLHYWEYFATTFQNQKKVVKLIKKANTIEAYDKAVRQILDSESEHV</sequence>
<comment type="caution">
    <text evidence="9">The sequence shown here is derived from an EMBL/GenBank/DDBJ whole genome shotgun (WGS) entry which is preliminary data.</text>
</comment>
<feature type="domain" description="DUS-like FMN-binding" evidence="8">
    <location>
        <begin position="8"/>
        <end position="299"/>
    </location>
</feature>
<dbReference type="PANTHER" id="PTHR45846:SF1">
    <property type="entry name" value="TRNA-DIHYDROURIDINE(47) SYNTHASE [NAD(P)(+)]-LIKE"/>
    <property type="match status" value="1"/>
</dbReference>
<evidence type="ECO:0000256" key="6">
    <source>
        <dbReference type="PIRSR" id="PIRSR006621-1"/>
    </source>
</evidence>
<dbReference type="PANTHER" id="PTHR45846">
    <property type="entry name" value="TRNA-DIHYDROURIDINE(47) SYNTHASE [NAD(P)(+)]-LIKE"/>
    <property type="match status" value="1"/>
</dbReference>
<dbReference type="EMBL" id="WWNE01000005">
    <property type="protein sequence ID" value="NBG65629.1"/>
    <property type="molecule type" value="Genomic_DNA"/>
</dbReference>
<dbReference type="Pfam" id="PF01207">
    <property type="entry name" value="Dus"/>
    <property type="match status" value="1"/>
</dbReference>
<name>A0A6N9NIG6_9FLAO</name>
<keyword evidence="3 5" id="KW-0819">tRNA processing</keyword>
<dbReference type="AlphaFoldDB" id="A0A6N9NIG6"/>
<keyword evidence="2 5" id="KW-0288">FMN</keyword>
<feature type="active site" description="Proton donor" evidence="6">
    <location>
        <position position="96"/>
    </location>
</feature>
<dbReference type="SUPFAM" id="SSF51395">
    <property type="entry name" value="FMN-linked oxidoreductases"/>
    <property type="match status" value="1"/>
</dbReference>
<keyword evidence="4 5" id="KW-0560">Oxidoreductase</keyword>
<evidence type="ECO:0000256" key="3">
    <source>
        <dbReference type="ARBA" id="ARBA00022694"/>
    </source>
</evidence>
<dbReference type="InterPro" id="IPR001269">
    <property type="entry name" value="DUS_fam"/>
</dbReference>
<feature type="binding site" evidence="7">
    <location>
        <begin position="220"/>
        <end position="221"/>
    </location>
    <ligand>
        <name>FMN</name>
        <dbReference type="ChEBI" id="CHEBI:58210"/>
    </ligand>
</feature>
<gene>
    <name evidence="9" type="ORF">GQN54_05840</name>
</gene>
<evidence type="ECO:0000256" key="4">
    <source>
        <dbReference type="ARBA" id="ARBA00023002"/>
    </source>
</evidence>
<evidence type="ECO:0000259" key="8">
    <source>
        <dbReference type="Pfam" id="PF01207"/>
    </source>
</evidence>
<dbReference type="Gene3D" id="3.20.20.70">
    <property type="entry name" value="Aldolase class I"/>
    <property type="match status" value="1"/>
</dbReference>
<proteinExistence type="inferred from homology"/>
<feature type="binding site" evidence="7">
    <location>
        <position position="66"/>
    </location>
    <ligand>
        <name>FMN</name>
        <dbReference type="ChEBI" id="CHEBI:58210"/>
    </ligand>
</feature>
<reference evidence="9 10" key="1">
    <citation type="submission" date="2019-12" db="EMBL/GenBank/DDBJ databases">
        <authorList>
            <person name="Zhao J."/>
        </authorList>
    </citation>
    <scope>NUCLEOTIDE SEQUENCE [LARGE SCALE GENOMIC DNA]</scope>
    <source>
        <strain evidence="9 10">S-15</strain>
    </source>
</reference>
<evidence type="ECO:0000256" key="1">
    <source>
        <dbReference type="ARBA" id="ARBA00022630"/>
    </source>
</evidence>
<comment type="function">
    <text evidence="5">Catalyzes the synthesis of 5,6-dihydrouridine (D), a modified base found in the D-loop of most tRNAs, via the reduction of the C5-C6 double bond in target uridines.</text>
</comment>
<dbReference type="EC" id="1.3.1.-" evidence="5"/>
<keyword evidence="1 5" id="KW-0285">Flavoprotein</keyword>
<organism evidence="9 10">
    <name type="scientific">Acidiluteibacter ferrifornacis</name>
    <dbReference type="NCBI Taxonomy" id="2692424"/>
    <lineage>
        <taxon>Bacteria</taxon>
        <taxon>Pseudomonadati</taxon>
        <taxon>Bacteroidota</taxon>
        <taxon>Flavobacteriia</taxon>
        <taxon>Flavobacteriales</taxon>
        <taxon>Cryomorphaceae</taxon>
        <taxon>Acidiluteibacter</taxon>
    </lineage>
</organism>
<evidence type="ECO:0000256" key="7">
    <source>
        <dbReference type="PIRSR" id="PIRSR006621-2"/>
    </source>
</evidence>
<feature type="binding site" evidence="7">
    <location>
        <position position="164"/>
    </location>
    <ligand>
        <name>FMN</name>
        <dbReference type="ChEBI" id="CHEBI:58210"/>
    </ligand>
</feature>
<comment type="cofactor">
    <cofactor evidence="5 7">
        <name>FMN</name>
        <dbReference type="ChEBI" id="CHEBI:58210"/>
    </cofactor>
</comment>
<dbReference type="CDD" id="cd02801">
    <property type="entry name" value="DUS_like_FMN"/>
    <property type="match status" value="1"/>
</dbReference>
<comment type="similarity">
    <text evidence="5">Belongs to the dus family.</text>
</comment>
<dbReference type="InterPro" id="IPR035587">
    <property type="entry name" value="DUS-like_FMN-bd"/>
</dbReference>
<evidence type="ECO:0000256" key="2">
    <source>
        <dbReference type="ARBA" id="ARBA00022643"/>
    </source>
</evidence>
<keyword evidence="7" id="KW-0547">Nucleotide-binding</keyword>
<dbReference type="InterPro" id="IPR013785">
    <property type="entry name" value="Aldolase_TIM"/>
</dbReference>
<evidence type="ECO:0000313" key="9">
    <source>
        <dbReference type="EMBL" id="NBG65629.1"/>
    </source>
</evidence>
<evidence type="ECO:0000256" key="5">
    <source>
        <dbReference type="PIRNR" id="PIRNR006621"/>
    </source>
</evidence>
<keyword evidence="10" id="KW-1185">Reference proteome</keyword>
<dbReference type="GO" id="GO:0050660">
    <property type="term" value="F:flavin adenine dinucleotide binding"/>
    <property type="evidence" value="ECO:0007669"/>
    <property type="project" value="InterPro"/>
</dbReference>
<dbReference type="GO" id="GO:0017150">
    <property type="term" value="F:tRNA dihydrouridine synthase activity"/>
    <property type="evidence" value="ECO:0007669"/>
    <property type="project" value="InterPro"/>
</dbReference>
<accession>A0A6N9NIG6</accession>
<feature type="binding site" evidence="7">
    <location>
        <position position="135"/>
    </location>
    <ligand>
        <name>FMN</name>
        <dbReference type="ChEBI" id="CHEBI:58210"/>
    </ligand>
</feature>
<dbReference type="RefSeq" id="WP_160632578.1">
    <property type="nucleotide sequence ID" value="NZ_WWNE01000005.1"/>
</dbReference>
<dbReference type="PIRSF" id="PIRSF006621">
    <property type="entry name" value="Dus"/>
    <property type="match status" value="1"/>
</dbReference>
<dbReference type="Proteomes" id="UP000470771">
    <property type="component" value="Unassembled WGS sequence"/>
</dbReference>
<protein>
    <recommendedName>
        <fullName evidence="5">tRNA-dihydrouridine synthase</fullName>
        <ecNumber evidence="5">1.3.1.-</ecNumber>
    </recommendedName>
</protein>
<dbReference type="GO" id="GO:0003723">
    <property type="term" value="F:RNA binding"/>
    <property type="evidence" value="ECO:0007669"/>
    <property type="project" value="TreeGrafter"/>
</dbReference>
<evidence type="ECO:0000313" key="10">
    <source>
        <dbReference type="Proteomes" id="UP000470771"/>
    </source>
</evidence>